<feature type="transmembrane region" description="Helical" evidence="1">
    <location>
        <begin position="12"/>
        <end position="33"/>
    </location>
</feature>
<dbReference type="GeneID" id="90952408"/>
<organism evidence="2 3">
    <name type="scientific">Penicillium digitatum</name>
    <name type="common">Green mold</name>
    <dbReference type="NCBI Taxonomy" id="36651"/>
    <lineage>
        <taxon>Eukaryota</taxon>
        <taxon>Fungi</taxon>
        <taxon>Dikarya</taxon>
        <taxon>Ascomycota</taxon>
        <taxon>Pezizomycotina</taxon>
        <taxon>Eurotiomycetes</taxon>
        <taxon>Eurotiomycetidae</taxon>
        <taxon>Eurotiales</taxon>
        <taxon>Aspergillaceae</taxon>
        <taxon>Penicillium</taxon>
    </lineage>
</organism>
<gene>
    <name evidence="2" type="ORF">Pdw03_2585</name>
</gene>
<proteinExistence type="predicted"/>
<name>A0A7T6XEP8_PENDI</name>
<evidence type="ECO:0000313" key="2">
    <source>
        <dbReference type="EMBL" id="QQK39731.1"/>
    </source>
</evidence>
<feature type="transmembrane region" description="Helical" evidence="1">
    <location>
        <begin position="70"/>
        <end position="91"/>
    </location>
</feature>
<keyword evidence="1" id="KW-1133">Transmembrane helix</keyword>
<dbReference type="RefSeq" id="XP_065955635.1">
    <property type="nucleotide sequence ID" value="XM_066100235.1"/>
</dbReference>
<dbReference type="Proteomes" id="UP000595662">
    <property type="component" value="Chromosome 1"/>
</dbReference>
<evidence type="ECO:0000256" key="1">
    <source>
        <dbReference type="SAM" id="Phobius"/>
    </source>
</evidence>
<keyword evidence="1" id="KW-0472">Membrane</keyword>
<protein>
    <submittedName>
        <fullName evidence="2">Uncharacterized protein</fullName>
    </submittedName>
</protein>
<keyword evidence="1" id="KW-0812">Transmembrane</keyword>
<dbReference type="AlphaFoldDB" id="A0A7T6XEP8"/>
<sequence length="131" mass="14827">MPISPFDLFSSLVFTLICNITLSTVFAFVFSSLRSVASAKIIFFFILPGGRKICAPYTSLRRTLPFERHLLYFICVLNLTSSTILSSHFALYPNKWTVTYPAFPSQDIIGCDFCLLSTRIQLDSKHLMILS</sequence>
<accession>A0A7T6XEP8</accession>
<dbReference type="EMBL" id="CP060774">
    <property type="protein sequence ID" value="QQK39731.1"/>
    <property type="molecule type" value="Genomic_DNA"/>
</dbReference>
<reference evidence="2 3" key="1">
    <citation type="submission" date="2020-08" db="EMBL/GenBank/DDBJ databases">
        <title>The completed genome sequence of the pathogenic ascomycete fungus Penicillium digitatum.</title>
        <authorList>
            <person name="Wang M."/>
        </authorList>
    </citation>
    <scope>NUCLEOTIDE SEQUENCE [LARGE SCALE GENOMIC DNA]</scope>
    <source>
        <strain evidence="2 3">PdW03</strain>
    </source>
</reference>
<evidence type="ECO:0000313" key="3">
    <source>
        <dbReference type="Proteomes" id="UP000595662"/>
    </source>
</evidence>